<evidence type="ECO:0000313" key="11">
    <source>
        <dbReference type="Proteomes" id="UP001198901"/>
    </source>
</evidence>
<evidence type="ECO:0000256" key="7">
    <source>
        <dbReference type="SAM" id="Phobius"/>
    </source>
</evidence>
<dbReference type="InterPro" id="IPR025857">
    <property type="entry name" value="MacB_PCD"/>
</dbReference>
<comment type="similarity">
    <text evidence="6">Belongs to the ABC-4 integral membrane protein family.</text>
</comment>
<feature type="transmembrane region" description="Helical" evidence="7">
    <location>
        <begin position="323"/>
        <end position="353"/>
    </location>
</feature>
<evidence type="ECO:0000256" key="5">
    <source>
        <dbReference type="ARBA" id="ARBA00023136"/>
    </source>
</evidence>
<accession>A0ABS7XNB9</accession>
<sequence length="414" mass="46027">MFNIERWQEIFETLRKNKLRTILTGVSVASGIFILVVLLGFSSGIQNGVTEQFSDDATNEISVRTRSTTKSYKGLNPNRRIQLKNEDFETISSTYDDYLEYRSANYSIWSGQIVYKNETGNFSVQGILPDFQYIENANIVDGRFINQADQNEARKVIVIGTKVKSEMFKGKNPIDEMVSIFGINFKVVGVYSDPGGEREEDNVYIPISAAQVAFNGGDRIRNMEFTVPMQKSLAKSVEVSNLLLENIERDLKQKYIIAPDDTAAIRVSNTLEEAQKIYSLIDIIKAVFWFVGIGTIIAGVVGVGNIMIIIVKERTKEIGIRKALGAVPLSIVGMILQEAIFVTMFSGLFGLILGLGLLELVGPTIDNDYIKYPQVDFNTALYTVFLLVGAGSFAGFVPAYRAAKIKPIIALRDE</sequence>
<keyword evidence="2" id="KW-1003">Cell membrane</keyword>
<evidence type="ECO:0000313" key="10">
    <source>
        <dbReference type="EMBL" id="MCA0130958.1"/>
    </source>
</evidence>
<evidence type="ECO:0000259" key="9">
    <source>
        <dbReference type="Pfam" id="PF12704"/>
    </source>
</evidence>
<evidence type="ECO:0000259" key="8">
    <source>
        <dbReference type="Pfam" id="PF02687"/>
    </source>
</evidence>
<dbReference type="PANTHER" id="PTHR30572">
    <property type="entry name" value="MEMBRANE COMPONENT OF TRANSPORTER-RELATED"/>
    <property type="match status" value="1"/>
</dbReference>
<dbReference type="RefSeq" id="WP_224523582.1">
    <property type="nucleotide sequence ID" value="NZ_JAIUJR010000001.1"/>
</dbReference>
<gene>
    <name evidence="10" type="ORF">LBU54_00050</name>
</gene>
<evidence type="ECO:0000256" key="4">
    <source>
        <dbReference type="ARBA" id="ARBA00022989"/>
    </source>
</evidence>
<dbReference type="Pfam" id="PF12704">
    <property type="entry name" value="MacB_PCD"/>
    <property type="match status" value="1"/>
</dbReference>
<dbReference type="Pfam" id="PF02687">
    <property type="entry name" value="FtsX"/>
    <property type="match status" value="1"/>
</dbReference>
<name>A0ABS7XNB9_9FLAO</name>
<organism evidence="10 11">
    <name type="scientific">Winogradskyella alexanderae</name>
    <dbReference type="NCBI Taxonomy" id="2877123"/>
    <lineage>
        <taxon>Bacteria</taxon>
        <taxon>Pseudomonadati</taxon>
        <taxon>Bacteroidota</taxon>
        <taxon>Flavobacteriia</taxon>
        <taxon>Flavobacteriales</taxon>
        <taxon>Flavobacteriaceae</taxon>
        <taxon>Winogradskyella</taxon>
    </lineage>
</organism>
<feature type="transmembrane region" description="Helical" evidence="7">
    <location>
        <begin position="21"/>
        <end position="41"/>
    </location>
</feature>
<feature type="domain" description="ABC3 transporter permease C-terminal" evidence="8">
    <location>
        <begin position="290"/>
        <end position="407"/>
    </location>
</feature>
<comment type="subcellular location">
    <subcellularLocation>
        <location evidence="1">Cell membrane</location>
        <topology evidence="1">Multi-pass membrane protein</topology>
    </subcellularLocation>
</comment>
<evidence type="ECO:0000256" key="3">
    <source>
        <dbReference type="ARBA" id="ARBA00022692"/>
    </source>
</evidence>
<keyword evidence="3 7" id="KW-0812">Transmembrane</keyword>
<keyword evidence="5 7" id="KW-0472">Membrane</keyword>
<dbReference type="InterPro" id="IPR050250">
    <property type="entry name" value="Macrolide_Exporter_MacB"/>
</dbReference>
<evidence type="ECO:0000256" key="2">
    <source>
        <dbReference type="ARBA" id="ARBA00022475"/>
    </source>
</evidence>
<dbReference type="PANTHER" id="PTHR30572:SF4">
    <property type="entry name" value="ABC TRANSPORTER PERMEASE YTRF"/>
    <property type="match status" value="1"/>
</dbReference>
<evidence type="ECO:0000256" key="1">
    <source>
        <dbReference type="ARBA" id="ARBA00004651"/>
    </source>
</evidence>
<evidence type="ECO:0000256" key="6">
    <source>
        <dbReference type="ARBA" id="ARBA00038076"/>
    </source>
</evidence>
<feature type="transmembrane region" description="Helical" evidence="7">
    <location>
        <begin position="286"/>
        <end position="311"/>
    </location>
</feature>
<keyword evidence="11" id="KW-1185">Reference proteome</keyword>
<dbReference type="Proteomes" id="UP001198901">
    <property type="component" value="Unassembled WGS sequence"/>
</dbReference>
<keyword evidence="4 7" id="KW-1133">Transmembrane helix</keyword>
<feature type="transmembrane region" description="Helical" evidence="7">
    <location>
        <begin position="380"/>
        <end position="400"/>
    </location>
</feature>
<proteinExistence type="inferred from homology"/>
<dbReference type="InterPro" id="IPR003838">
    <property type="entry name" value="ABC3_permease_C"/>
</dbReference>
<comment type="caution">
    <text evidence="10">The sequence shown here is derived from an EMBL/GenBank/DDBJ whole genome shotgun (WGS) entry which is preliminary data.</text>
</comment>
<feature type="domain" description="MacB-like periplasmic core" evidence="9">
    <location>
        <begin position="21"/>
        <end position="226"/>
    </location>
</feature>
<dbReference type="EMBL" id="JAIUJR010000001">
    <property type="protein sequence ID" value="MCA0130958.1"/>
    <property type="molecule type" value="Genomic_DNA"/>
</dbReference>
<protein>
    <submittedName>
        <fullName evidence="10">ABC transporter permease</fullName>
    </submittedName>
</protein>
<reference evidence="11" key="1">
    <citation type="submission" date="2023-07" db="EMBL/GenBank/DDBJ databases">
        <authorList>
            <person name="Yue Y."/>
        </authorList>
    </citation>
    <scope>NUCLEOTIDE SEQUENCE [LARGE SCALE GENOMIC DNA]</scope>
    <source>
        <strain evidence="11">D23</strain>
    </source>
</reference>